<dbReference type="Pfam" id="PF00561">
    <property type="entry name" value="Abhydrolase_1"/>
    <property type="match status" value="1"/>
</dbReference>
<proteinExistence type="predicted"/>
<feature type="domain" description="AB hydrolase-1" evidence="1">
    <location>
        <begin position="32"/>
        <end position="291"/>
    </location>
</feature>
<dbReference type="InterPro" id="IPR029058">
    <property type="entry name" value="AB_hydrolase_fold"/>
</dbReference>
<evidence type="ECO:0000313" key="3">
    <source>
        <dbReference type="Proteomes" id="UP000562492"/>
    </source>
</evidence>
<dbReference type="InterPro" id="IPR050228">
    <property type="entry name" value="Carboxylesterase_BioH"/>
</dbReference>
<gene>
    <name evidence="2" type="ORF">HNP33_002725</name>
</gene>
<name>A0ABR6RHJ9_9BURK</name>
<dbReference type="PRINTS" id="PR00412">
    <property type="entry name" value="EPOXHYDRLASE"/>
</dbReference>
<dbReference type="SUPFAM" id="SSF53474">
    <property type="entry name" value="alpha/beta-Hydrolases"/>
    <property type="match status" value="1"/>
</dbReference>
<dbReference type="EMBL" id="JACHKZ010000017">
    <property type="protein sequence ID" value="MBB6578639.1"/>
    <property type="molecule type" value="Genomic_DNA"/>
</dbReference>
<dbReference type="PRINTS" id="PR00111">
    <property type="entry name" value="ABHYDROLASE"/>
</dbReference>
<reference evidence="2 3" key="1">
    <citation type="submission" date="2020-08" db="EMBL/GenBank/DDBJ databases">
        <title>Functional genomics of gut bacteria from endangered species of beetles.</title>
        <authorList>
            <person name="Carlos-Shanley C."/>
        </authorList>
    </citation>
    <scope>NUCLEOTIDE SEQUENCE [LARGE SCALE GENOMIC DNA]</scope>
    <source>
        <strain evidence="2 3">S00124</strain>
    </source>
</reference>
<dbReference type="RefSeq" id="WP_184709410.1">
    <property type="nucleotide sequence ID" value="NZ_JACHKZ010000017.1"/>
</dbReference>
<keyword evidence="3" id="KW-1185">Reference proteome</keyword>
<dbReference type="PANTHER" id="PTHR43194:SF2">
    <property type="entry name" value="PEROXISOMAL MEMBRANE PROTEIN LPX1"/>
    <property type="match status" value="1"/>
</dbReference>
<accession>A0ABR6RHJ9</accession>
<dbReference type="Gene3D" id="3.40.50.1820">
    <property type="entry name" value="alpha/beta hydrolase"/>
    <property type="match status" value="1"/>
</dbReference>
<organism evidence="2 3">
    <name type="scientific">Comamonas odontotermitis</name>
    <dbReference type="NCBI Taxonomy" id="379895"/>
    <lineage>
        <taxon>Bacteria</taxon>
        <taxon>Pseudomonadati</taxon>
        <taxon>Pseudomonadota</taxon>
        <taxon>Betaproteobacteria</taxon>
        <taxon>Burkholderiales</taxon>
        <taxon>Comamonadaceae</taxon>
        <taxon>Comamonas</taxon>
    </lineage>
</organism>
<dbReference type="InterPro" id="IPR000639">
    <property type="entry name" value="Epox_hydrolase-like"/>
</dbReference>
<evidence type="ECO:0000259" key="1">
    <source>
        <dbReference type="Pfam" id="PF00561"/>
    </source>
</evidence>
<comment type="caution">
    <text evidence="2">The sequence shown here is derived from an EMBL/GenBank/DDBJ whole genome shotgun (WGS) entry which is preliminary data.</text>
</comment>
<dbReference type="InterPro" id="IPR000073">
    <property type="entry name" value="AB_hydrolase_1"/>
</dbReference>
<evidence type="ECO:0000313" key="2">
    <source>
        <dbReference type="EMBL" id="MBB6578639.1"/>
    </source>
</evidence>
<protein>
    <submittedName>
        <fullName evidence="2">Pimeloyl-ACP methyl ester carboxylesterase</fullName>
    </submittedName>
</protein>
<dbReference type="Proteomes" id="UP000562492">
    <property type="component" value="Unassembled WGS sequence"/>
</dbReference>
<dbReference type="PANTHER" id="PTHR43194">
    <property type="entry name" value="HYDROLASE ALPHA/BETA FOLD FAMILY"/>
    <property type="match status" value="1"/>
</dbReference>
<sequence length="305" mass="33830">MYQPQRRATSRHLAIRNHPYHLLQWGSSQSLPALVLCHGWMDVGASFQFVVDQFSNAFAENRTIIAPDWRGFGQSRSSSAPDHFPFVDYLGDLDALIDEISPDAPIDLVGHSMGGNVAMLYAAARPARVRRLINLEGFGLPASQPSQAPQRTARWLDDIRDLRNGKIGTRPYASAAEVAARLQKNNSRLSADKALWLAHHWATVGTDGLWHIAGDDAHKVVSAQLFRADEMLASYATIVCPTLMVKAEPDTMAAFWQGKFTQAEFLRRLALVPDVQVASLSEAGHMLHHDQPRALATMIEDFLRS</sequence>